<protein>
    <submittedName>
        <fullName evidence="1">Restriction alleviation protein</fullName>
    </submittedName>
</protein>
<evidence type="ECO:0000313" key="1">
    <source>
        <dbReference type="EMBL" id="DAF57892.1"/>
    </source>
</evidence>
<proteinExistence type="predicted"/>
<reference evidence="1" key="1">
    <citation type="journal article" date="2021" name="Proc. Natl. Acad. Sci. U.S.A.">
        <title>A Catalog of Tens of Thousands of Viruses from Human Metagenomes Reveals Hidden Associations with Chronic Diseases.</title>
        <authorList>
            <person name="Tisza M.J."/>
            <person name="Buck C.B."/>
        </authorList>
    </citation>
    <scope>NUCLEOTIDE SEQUENCE</scope>
    <source>
        <strain evidence="1">CtXYk3</strain>
    </source>
</reference>
<name>A0A8S5T3G0_9CAUD</name>
<accession>A0A8S5T3G0</accession>
<sequence>MMTMSKIKIPTTIPIKKHCPFCNGKAVLKRWNMRYNLESIAFTVECKKCKSHSIEDIDPVIAVRNWRKELFSPLMKSLNRKLDIEEVTENSVISTISQILSSTSSDFKSLYIKCLDMSPTDKRYVETKIKPDTIEKELILTINYWNPSIDAEDTIARIKGDIMRERGII</sequence>
<organism evidence="1">
    <name type="scientific">Siphoviridae sp. ctXYk3</name>
    <dbReference type="NCBI Taxonomy" id="2827886"/>
    <lineage>
        <taxon>Viruses</taxon>
        <taxon>Duplodnaviria</taxon>
        <taxon>Heunggongvirae</taxon>
        <taxon>Uroviricota</taxon>
        <taxon>Caudoviricetes</taxon>
    </lineage>
</organism>
<dbReference type="EMBL" id="BK032743">
    <property type="protein sequence ID" value="DAF57892.1"/>
    <property type="molecule type" value="Genomic_DNA"/>
</dbReference>